<keyword evidence="6 14" id="KW-0032">Aminotransferase</keyword>
<dbReference type="AlphaFoldDB" id="A0A2M7AWK7"/>
<dbReference type="PANTHER" id="PTHR42743">
    <property type="entry name" value="AMINO-ACID AMINOTRANSFERASE"/>
    <property type="match status" value="1"/>
</dbReference>
<dbReference type="GO" id="GO:0052656">
    <property type="term" value="F:L-isoleucine-2-oxoglutarate transaminase activity"/>
    <property type="evidence" value="ECO:0007669"/>
    <property type="project" value="RHEA"/>
</dbReference>
<dbReference type="PANTHER" id="PTHR42743:SF11">
    <property type="entry name" value="AMINODEOXYCHORISMATE LYASE"/>
    <property type="match status" value="1"/>
</dbReference>
<keyword evidence="7 14" id="KW-0028">Amino-acid biosynthesis</keyword>
<dbReference type="GO" id="GO:0009099">
    <property type="term" value="P:L-valine biosynthetic process"/>
    <property type="evidence" value="ECO:0007669"/>
    <property type="project" value="UniProtKB-UniPathway"/>
</dbReference>
<evidence type="ECO:0000256" key="11">
    <source>
        <dbReference type="ARBA" id="ARBA00048212"/>
    </source>
</evidence>
<dbReference type="Gene3D" id="3.20.10.10">
    <property type="entry name" value="D-amino Acid Aminotransferase, subunit A, domain 2"/>
    <property type="match status" value="1"/>
</dbReference>
<evidence type="ECO:0000256" key="1">
    <source>
        <dbReference type="ARBA" id="ARBA00001933"/>
    </source>
</evidence>
<evidence type="ECO:0000256" key="7">
    <source>
        <dbReference type="ARBA" id="ARBA00022605"/>
    </source>
</evidence>
<dbReference type="InterPro" id="IPR001544">
    <property type="entry name" value="Aminotrans_IV"/>
</dbReference>
<comment type="cofactor">
    <cofactor evidence="1 14">
        <name>pyridoxal 5'-phosphate</name>
        <dbReference type="ChEBI" id="CHEBI:597326"/>
    </cofactor>
</comment>
<dbReference type="GO" id="GO:0052655">
    <property type="term" value="F:L-valine-2-oxoglutarate transaminase activity"/>
    <property type="evidence" value="ECO:0007669"/>
    <property type="project" value="RHEA"/>
</dbReference>
<evidence type="ECO:0000256" key="2">
    <source>
        <dbReference type="ARBA" id="ARBA00004824"/>
    </source>
</evidence>
<comment type="pathway">
    <text evidence="3 14">Amino-acid biosynthesis; L-valine biosynthesis; L-valine from pyruvate: step 4/4.</text>
</comment>
<reference evidence="16" key="1">
    <citation type="submission" date="2017-09" db="EMBL/GenBank/DDBJ databases">
        <title>Depth-based differentiation of microbial function through sediment-hosted aquifers and enrichment of novel symbionts in the deep terrestrial subsurface.</title>
        <authorList>
            <person name="Probst A.J."/>
            <person name="Ladd B."/>
            <person name="Jarett J.K."/>
            <person name="Geller-Mcgrath D.E."/>
            <person name="Sieber C.M.K."/>
            <person name="Emerson J.B."/>
            <person name="Anantharaman K."/>
            <person name="Thomas B.C."/>
            <person name="Malmstrom R."/>
            <person name="Stieglmeier M."/>
            <person name="Klingl A."/>
            <person name="Woyke T."/>
            <person name="Ryan C.M."/>
            <person name="Banfield J.F."/>
        </authorList>
    </citation>
    <scope>NUCLEOTIDE SEQUENCE [LARGE SCALE GENOMIC DNA]</scope>
</reference>
<dbReference type="SUPFAM" id="SSF56752">
    <property type="entry name" value="D-aminoacid aminotransferase-like PLP-dependent enzymes"/>
    <property type="match status" value="1"/>
</dbReference>
<comment type="catalytic activity">
    <reaction evidence="11 14">
        <text>L-valine + 2-oxoglutarate = 3-methyl-2-oxobutanoate + L-glutamate</text>
        <dbReference type="Rhea" id="RHEA:24813"/>
        <dbReference type="ChEBI" id="CHEBI:11851"/>
        <dbReference type="ChEBI" id="CHEBI:16810"/>
        <dbReference type="ChEBI" id="CHEBI:29985"/>
        <dbReference type="ChEBI" id="CHEBI:57762"/>
        <dbReference type="EC" id="2.6.1.42"/>
    </reaction>
</comment>
<dbReference type="UniPathway" id="UPA00047">
    <property type="reaction ID" value="UER00058"/>
</dbReference>
<dbReference type="Gene3D" id="3.30.470.10">
    <property type="match status" value="1"/>
</dbReference>
<dbReference type="InterPro" id="IPR005785">
    <property type="entry name" value="B_amino_transI"/>
</dbReference>
<dbReference type="NCBIfam" id="TIGR01122">
    <property type="entry name" value="ilvE_I"/>
    <property type="match status" value="1"/>
</dbReference>
<comment type="pathway">
    <text evidence="2 14">Amino-acid biosynthesis; L-isoleucine biosynthesis; L-isoleucine from 2-oxobutanoate: step 4/4.</text>
</comment>
<comment type="similarity">
    <text evidence="5 14">Belongs to the class-IV pyridoxal-phosphate-dependent aminotransferase family.</text>
</comment>
<organism evidence="15 16">
    <name type="scientific">Candidatus Portnoybacteria bacterium CG06_land_8_20_14_3_00_39_12</name>
    <dbReference type="NCBI Taxonomy" id="1974809"/>
    <lineage>
        <taxon>Bacteria</taxon>
        <taxon>Candidatus Portnoyibacteriota</taxon>
    </lineage>
</organism>
<evidence type="ECO:0000313" key="15">
    <source>
        <dbReference type="EMBL" id="PIU75014.1"/>
    </source>
</evidence>
<evidence type="ECO:0000256" key="12">
    <source>
        <dbReference type="ARBA" id="ARBA00048798"/>
    </source>
</evidence>
<evidence type="ECO:0000256" key="6">
    <source>
        <dbReference type="ARBA" id="ARBA00022576"/>
    </source>
</evidence>
<dbReference type="GO" id="GO:0009098">
    <property type="term" value="P:L-leucine biosynthetic process"/>
    <property type="evidence" value="ECO:0007669"/>
    <property type="project" value="UniProtKB-UniPathway"/>
</dbReference>
<dbReference type="CDD" id="cd01557">
    <property type="entry name" value="BCAT_beta_family"/>
    <property type="match status" value="1"/>
</dbReference>
<evidence type="ECO:0000256" key="9">
    <source>
        <dbReference type="ARBA" id="ARBA00022898"/>
    </source>
</evidence>
<keyword evidence="9 14" id="KW-0663">Pyridoxal phosphate</keyword>
<dbReference type="Pfam" id="PF01063">
    <property type="entry name" value="Aminotran_4"/>
    <property type="match status" value="1"/>
</dbReference>
<dbReference type="InterPro" id="IPR033939">
    <property type="entry name" value="BCAT_family"/>
</dbReference>
<comment type="catalytic activity">
    <reaction evidence="13 14">
        <text>L-leucine + 2-oxoglutarate = 4-methyl-2-oxopentanoate + L-glutamate</text>
        <dbReference type="Rhea" id="RHEA:18321"/>
        <dbReference type="ChEBI" id="CHEBI:16810"/>
        <dbReference type="ChEBI" id="CHEBI:17865"/>
        <dbReference type="ChEBI" id="CHEBI:29985"/>
        <dbReference type="ChEBI" id="CHEBI:57427"/>
        <dbReference type="EC" id="2.6.1.42"/>
    </reaction>
</comment>
<evidence type="ECO:0000256" key="4">
    <source>
        <dbReference type="ARBA" id="ARBA00005072"/>
    </source>
</evidence>
<comment type="function">
    <text evidence="14">Acts on leucine, isoleucine and valine.</text>
</comment>
<dbReference type="UniPathway" id="UPA00048">
    <property type="reaction ID" value="UER00073"/>
</dbReference>
<keyword evidence="8 14" id="KW-0808">Transferase</keyword>
<dbReference type="FunFam" id="3.20.10.10:FF:000002">
    <property type="entry name" value="D-alanine aminotransferase"/>
    <property type="match status" value="1"/>
</dbReference>
<name>A0A2M7AWK7_9BACT</name>
<sequence length="300" mass="34063">MEETKKIWLDGKFVNWQDAKIHVLTHTLHYGGGVFEGVRAYRTKNGPAVFRLDDHLKRFYSSASGIEMKIPFSKKELKQAVLKLIKINKVSECYIRPIAFYGYGKMGLDPHGAPVQVAIALWPWSSYLGEKPIKVIISKFIRLHPESVISNAKICGYYVNSIYASLEAKKKKADEALLLDYQGYLAEGPGENIFIVKNKKIFTPFKFSILPGITRETVFKIAKDLKLSVKEKKITSKELKSSDEVFFSGTAAEICPIGQIDKTIINNGKIGKITSQIRDLYRKIIHGEEKKYLNWLTLVK</sequence>
<evidence type="ECO:0000256" key="10">
    <source>
        <dbReference type="ARBA" id="ARBA00023304"/>
    </source>
</evidence>
<dbReference type="NCBIfam" id="NF005146">
    <property type="entry name" value="PRK06606.1"/>
    <property type="match status" value="1"/>
</dbReference>
<comment type="pathway">
    <text evidence="4 14">Amino-acid biosynthesis; L-leucine biosynthesis; L-leucine from 3-methyl-2-oxobutanoate: step 4/4.</text>
</comment>
<protein>
    <recommendedName>
        <fullName evidence="14">Branched-chain-amino-acid aminotransferase</fullName>
        <shortName evidence="14">BCAT</shortName>
        <ecNumber evidence="14">2.6.1.42</ecNumber>
    </recommendedName>
</protein>
<dbReference type="EMBL" id="PEVY01000064">
    <property type="protein sequence ID" value="PIU75014.1"/>
    <property type="molecule type" value="Genomic_DNA"/>
</dbReference>
<dbReference type="InterPro" id="IPR043132">
    <property type="entry name" value="BCAT-like_C"/>
</dbReference>
<dbReference type="EC" id="2.6.1.42" evidence="14"/>
<comment type="caution">
    <text evidence="15">The sequence shown here is derived from an EMBL/GenBank/DDBJ whole genome shotgun (WGS) entry which is preliminary data.</text>
</comment>
<evidence type="ECO:0000256" key="5">
    <source>
        <dbReference type="ARBA" id="ARBA00009320"/>
    </source>
</evidence>
<gene>
    <name evidence="14" type="primary">ilvE</name>
    <name evidence="15" type="ORF">COS76_03040</name>
</gene>
<dbReference type="InterPro" id="IPR050571">
    <property type="entry name" value="Class-IV_PLP-Dep_Aminotrnsfr"/>
</dbReference>
<accession>A0A2M7AWK7</accession>
<dbReference type="InterPro" id="IPR043131">
    <property type="entry name" value="BCAT-like_N"/>
</dbReference>
<dbReference type="Proteomes" id="UP000228775">
    <property type="component" value="Unassembled WGS sequence"/>
</dbReference>
<dbReference type="GO" id="GO:0009097">
    <property type="term" value="P:isoleucine biosynthetic process"/>
    <property type="evidence" value="ECO:0007669"/>
    <property type="project" value="UniProtKB-UniPathway"/>
</dbReference>
<evidence type="ECO:0000313" key="16">
    <source>
        <dbReference type="Proteomes" id="UP000228775"/>
    </source>
</evidence>
<dbReference type="UniPathway" id="UPA00049">
    <property type="reaction ID" value="UER00062"/>
</dbReference>
<comment type="catalytic activity">
    <reaction evidence="12 14">
        <text>L-isoleucine + 2-oxoglutarate = (S)-3-methyl-2-oxopentanoate + L-glutamate</text>
        <dbReference type="Rhea" id="RHEA:24801"/>
        <dbReference type="ChEBI" id="CHEBI:16810"/>
        <dbReference type="ChEBI" id="CHEBI:29985"/>
        <dbReference type="ChEBI" id="CHEBI:35146"/>
        <dbReference type="ChEBI" id="CHEBI:58045"/>
        <dbReference type="EC" id="2.6.1.42"/>
    </reaction>
</comment>
<keyword evidence="10 14" id="KW-0100">Branched-chain amino acid biosynthesis</keyword>
<proteinExistence type="inferred from homology"/>
<evidence type="ECO:0000256" key="13">
    <source>
        <dbReference type="ARBA" id="ARBA00049229"/>
    </source>
</evidence>
<dbReference type="InterPro" id="IPR036038">
    <property type="entry name" value="Aminotransferase-like"/>
</dbReference>
<evidence type="ECO:0000256" key="8">
    <source>
        <dbReference type="ARBA" id="ARBA00022679"/>
    </source>
</evidence>
<evidence type="ECO:0000256" key="14">
    <source>
        <dbReference type="RuleBase" id="RU364094"/>
    </source>
</evidence>
<evidence type="ECO:0000256" key="3">
    <source>
        <dbReference type="ARBA" id="ARBA00004931"/>
    </source>
</evidence>
<dbReference type="GO" id="GO:0052654">
    <property type="term" value="F:L-leucine-2-oxoglutarate transaminase activity"/>
    <property type="evidence" value="ECO:0007669"/>
    <property type="project" value="RHEA"/>
</dbReference>